<feature type="binding site" evidence="12">
    <location>
        <position position="143"/>
    </location>
    <ligand>
        <name>Zn(2+)</name>
        <dbReference type="ChEBI" id="CHEBI:29105"/>
    </ligand>
</feature>
<keyword evidence="8 12" id="KW-0862">Zinc</keyword>
<dbReference type="PANTHER" id="PTHR33202">
    <property type="entry name" value="ZINC UPTAKE REGULATION PROTEIN"/>
    <property type="match status" value="1"/>
</dbReference>
<dbReference type="EMBL" id="MKVH01000024">
    <property type="protein sequence ID" value="OJX57284.1"/>
    <property type="molecule type" value="Genomic_DNA"/>
</dbReference>
<reference evidence="14 15" key="1">
    <citation type="submission" date="2016-09" db="EMBL/GenBank/DDBJ databases">
        <title>Genome-resolved meta-omics ties microbial dynamics to process performance in biotechnology for thiocyanate degradation.</title>
        <authorList>
            <person name="Kantor R.S."/>
            <person name="Huddy R.J."/>
            <person name="Iyer R."/>
            <person name="Thomas B.C."/>
            <person name="Brown C.T."/>
            <person name="Anantharaman K."/>
            <person name="Tringe S."/>
            <person name="Hettich R.L."/>
            <person name="Harrison S.T."/>
            <person name="Banfield J.F."/>
        </authorList>
    </citation>
    <scope>NUCLEOTIDE SEQUENCE [LARGE SCALE GENOMIC DNA]</scope>
    <source>
        <strain evidence="14">59-99</strain>
    </source>
</reference>
<evidence type="ECO:0000256" key="9">
    <source>
        <dbReference type="ARBA" id="ARBA00023015"/>
    </source>
</evidence>
<dbReference type="GO" id="GO:0008270">
    <property type="term" value="F:zinc ion binding"/>
    <property type="evidence" value="ECO:0007669"/>
    <property type="project" value="TreeGrafter"/>
</dbReference>
<dbReference type="GO" id="GO:1900376">
    <property type="term" value="P:regulation of secondary metabolite biosynthetic process"/>
    <property type="evidence" value="ECO:0007669"/>
    <property type="project" value="TreeGrafter"/>
</dbReference>
<dbReference type="InterPro" id="IPR002481">
    <property type="entry name" value="FUR"/>
</dbReference>
<dbReference type="STRING" id="1895771.BGO89_12425"/>
<keyword evidence="9" id="KW-0805">Transcription regulation</keyword>
<dbReference type="Pfam" id="PF01475">
    <property type="entry name" value="FUR"/>
    <property type="match status" value="1"/>
</dbReference>
<dbReference type="GO" id="GO:0003700">
    <property type="term" value="F:DNA-binding transcription factor activity"/>
    <property type="evidence" value="ECO:0007669"/>
    <property type="project" value="InterPro"/>
</dbReference>
<dbReference type="InterPro" id="IPR043135">
    <property type="entry name" value="Fur_C"/>
</dbReference>
<comment type="cofactor">
    <cofactor evidence="12">
        <name>Zn(2+)</name>
        <dbReference type="ChEBI" id="CHEBI:29105"/>
    </cofactor>
    <text evidence="12">Binds 1 zinc ion per subunit.</text>
</comment>
<keyword evidence="5" id="KW-0963">Cytoplasm</keyword>
<dbReference type="PANTHER" id="PTHR33202:SF2">
    <property type="entry name" value="FERRIC UPTAKE REGULATION PROTEIN"/>
    <property type="match status" value="1"/>
</dbReference>
<keyword evidence="6" id="KW-0678">Repressor</keyword>
<dbReference type="InterPro" id="IPR036390">
    <property type="entry name" value="WH_DNA-bd_sf"/>
</dbReference>
<dbReference type="GO" id="GO:0000976">
    <property type="term" value="F:transcription cis-regulatory region binding"/>
    <property type="evidence" value="ECO:0007669"/>
    <property type="project" value="TreeGrafter"/>
</dbReference>
<comment type="subunit">
    <text evidence="3">Homodimer.</text>
</comment>
<evidence type="ECO:0000313" key="14">
    <source>
        <dbReference type="EMBL" id="OJX57284.1"/>
    </source>
</evidence>
<evidence type="ECO:0000256" key="12">
    <source>
        <dbReference type="PIRSR" id="PIRSR602481-1"/>
    </source>
</evidence>
<dbReference type="GO" id="GO:0005829">
    <property type="term" value="C:cytosol"/>
    <property type="evidence" value="ECO:0007669"/>
    <property type="project" value="TreeGrafter"/>
</dbReference>
<feature type="binding site" evidence="13">
    <location>
        <position position="135"/>
    </location>
    <ligand>
        <name>Fe cation</name>
        <dbReference type="ChEBI" id="CHEBI:24875"/>
    </ligand>
</feature>
<comment type="cofactor">
    <cofactor evidence="13">
        <name>Mn(2+)</name>
        <dbReference type="ChEBI" id="CHEBI:29035"/>
    </cofactor>
    <cofactor evidence="13">
        <name>Fe(2+)</name>
        <dbReference type="ChEBI" id="CHEBI:29033"/>
    </cofactor>
    <text evidence="13">Binds 1 Mn(2+) or Fe(2+) ion per subunit.</text>
</comment>
<dbReference type="InterPro" id="IPR036388">
    <property type="entry name" value="WH-like_DNA-bd_sf"/>
</dbReference>
<evidence type="ECO:0000256" key="1">
    <source>
        <dbReference type="ARBA" id="ARBA00004496"/>
    </source>
</evidence>
<evidence type="ECO:0000256" key="2">
    <source>
        <dbReference type="ARBA" id="ARBA00007957"/>
    </source>
</evidence>
<dbReference type="Proteomes" id="UP000184233">
    <property type="component" value="Unassembled WGS sequence"/>
</dbReference>
<evidence type="ECO:0000256" key="11">
    <source>
        <dbReference type="ARBA" id="ARBA00023163"/>
    </source>
</evidence>
<dbReference type="CDD" id="cd07153">
    <property type="entry name" value="Fur_like"/>
    <property type="match status" value="1"/>
</dbReference>
<name>A0A1M3KYG0_9BACT</name>
<proteinExistence type="inferred from homology"/>
<keyword evidence="10" id="KW-0238">DNA-binding</keyword>
<comment type="similarity">
    <text evidence="2">Belongs to the Fur family.</text>
</comment>
<evidence type="ECO:0000313" key="15">
    <source>
        <dbReference type="Proteomes" id="UP000184233"/>
    </source>
</evidence>
<accession>A0A1M3KYG0</accession>
<evidence type="ECO:0000256" key="10">
    <source>
        <dbReference type="ARBA" id="ARBA00023125"/>
    </source>
</evidence>
<feature type="binding site" evidence="13">
    <location>
        <position position="99"/>
    </location>
    <ligand>
        <name>Fe cation</name>
        <dbReference type="ChEBI" id="CHEBI:24875"/>
    </ligand>
</feature>
<evidence type="ECO:0000256" key="6">
    <source>
        <dbReference type="ARBA" id="ARBA00022491"/>
    </source>
</evidence>
<keyword evidence="11" id="KW-0804">Transcription</keyword>
<dbReference type="Gene3D" id="1.10.10.10">
    <property type="entry name" value="Winged helix-like DNA-binding domain superfamily/Winged helix DNA-binding domain"/>
    <property type="match status" value="1"/>
</dbReference>
<dbReference type="AlphaFoldDB" id="A0A1M3KYG0"/>
<comment type="caution">
    <text evidence="14">The sequence shown here is derived from an EMBL/GenBank/DDBJ whole genome shotgun (WGS) entry which is preliminary data.</text>
</comment>
<dbReference type="Gene3D" id="3.30.1490.190">
    <property type="match status" value="1"/>
</dbReference>
<evidence type="ECO:0000256" key="3">
    <source>
        <dbReference type="ARBA" id="ARBA00011738"/>
    </source>
</evidence>
<comment type="subcellular location">
    <subcellularLocation>
        <location evidence="1">Cytoplasm</location>
    </subcellularLocation>
</comment>
<sequence length="155" mass="18402">MAQHTDLDTLKQQFADFLKRKKYRNTQERYKVLDRIAELDRHFSADELYVYMNTHGDRISRATIYSTLDLLTKCNILMKHRFQGDSAHYELSSRMPDHDHLICIECGRITEFREKTIDEIRQRVSEELGFRPLSHSLQIFAVCKDPVNCEYNKGE</sequence>
<dbReference type="SUPFAM" id="SSF46785">
    <property type="entry name" value="Winged helix' DNA-binding domain"/>
    <property type="match status" value="1"/>
</dbReference>
<evidence type="ECO:0000256" key="4">
    <source>
        <dbReference type="ARBA" id="ARBA00020910"/>
    </source>
</evidence>
<evidence type="ECO:0000256" key="7">
    <source>
        <dbReference type="ARBA" id="ARBA00022723"/>
    </source>
</evidence>
<dbReference type="GO" id="GO:0045892">
    <property type="term" value="P:negative regulation of DNA-templated transcription"/>
    <property type="evidence" value="ECO:0007669"/>
    <property type="project" value="TreeGrafter"/>
</dbReference>
<feature type="binding site" evidence="12">
    <location>
        <position position="103"/>
    </location>
    <ligand>
        <name>Zn(2+)</name>
        <dbReference type="ChEBI" id="CHEBI:29105"/>
    </ligand>
</feature>
<keyword evidence="7 12" id="KW-0479">Metal-binding</keyword>
<organism evidence="14 15">
    <name type="scientific">Candidatus Kapaibacterium thiocyanatum</name>
    <dbReference type="NCBI Taxonomy" id="1895771"/>
    <lineage>
        <taxon>Bacteria</taxon>
        <taxon>Pseudomonadati</taxon>
        <taxon>Candidatus Kapaibacteriota</taxon>
        <taxon>Candidatus Kapaibacteriia</taxon>
        <taxon>Candidatus Kapaibacteriales</taxon>
        <taxon>Candidatus Kapaibacteriaceae</taxon>
        <taxon>Candidatus Kapaibacterium</taxon>
    </lineage>
</organism>
<evidence type="ECO:0000256" key="13">
    <source>
        <dbReference type="PIRSR" id="PIRSR602481-2"/>
    </source>
</evidence>
<evidence type="ECO:0000256" key="8">
    <source>
        <dbReference type="ARBA" id="ARBA00022833"/>
    </source>
</evidence>
<evidence type="ECO:0000256" key="5">
    <source>
        <dbReference type="ARBA" id="ARBA00022490"/>
    </source>
</evidence>
<feature type="binding site" evidence="12">
    <location>
        <position position="106"/>
    </location>
    <ligand>
        <name>Zn(2+)</name>
        <dbReference type="ChEBI" id="CHEBI:29105"/>
    </ligand>
</feature>
<protein>
    <recommendedName>
        <fullName evidence="4">Ferric uptake regulation protein</fullName>
    </recommendedName>
</protein>
<keyword evidence="13" id="KW-0408">Iron</keyword>
<gene>
    <name evidence="14" type="ORF">BGO89_12425</name>
</gene>